<dbReference type="InterPro" id="IPR008271">
    <property type="entry name" value="Ser/Thr_kinase_AS"/>
</dbReference>
<evidence type="ECO:0000313" key="10">
    <source>
        <dbReference type="Proteomes" id="UP001295684"/>
    </source>
</evidence>
<dbReference type="EMBL" id="CAMPGE010024462">
    <property type="protein sequence ID" value="CAI2382297.1"/>
    <property type="molecule type" value="Genomic_DNA"/>
</dbReference>
<gene>
    <name evidence="9" type="ORF">ECRASSUSDP1_LOCUS23767</name>
</gene>
<dbReference type="InterPro" id="IPR050660">
    <property type="entry name" value="NEK_Ser/Thr_kinase"/>
</dbReference>
<evidence type="ECO:0000259" key="8">
    <source>
        <dbReference type="PROSITE" id="PS50011"/>
    </source>
</evidence>
<feature type="binding site" evidence="7">
    <location>
        <position position="97"/>
    </location>
    <ligand>
        <name>ATP</name>
        <dbReference type="ChEBI" id="CHEBI:30616"/>
    </ligand>
</feature>
<evidence type="ECO:0000313" key="9">
    <source>
        <dbReference type="EMBL" id="CAI2382297.1"/>
    </source>
</evidence>
<dbReference type="GO" id="GO:0005524">
    <property type="term" value="F:ATP binding"/>
    <property type="evidence" value="ECO:0007669"/>
    <property type="project" value="UniProtKB-UniRule"/>
</dbReference>
<dbReference type="Proteomes" id="UP001295684">
    <property type="component" value="Unassembled WGS sequence"/>
</dbReference>
<keyword evidence="3" id="KW-0808">Transferase</keyword>
<dbReference type="InterPro" id="IPR000719">
    <property type="entry name" value="Prot_kinase_dom"/>
</dbReference>
<evidence type="ECO:0000256" key="4">
    <source>
        <dbReference type="ARBA" id="ARBA00022741"/>
    </source>
</evidence>
<protein>
    <recommendedName>
        <fullName evidence="2">non-specific serine/threonine protein kinase</fullName>
        <ecNumber evidence="2">2.7.11.1</ecNumber>
    </recommendedName>
</protein>
<keyword evidence="4 7" id="KW-0547">Nucleotide-binding</keyword>
<dbReference type="Gene3D" id="1.10.510.10">
    <property type="entry name" value="Transferase(Phosphotransferase) domain 1"/>
    <property type="match status" value="1"/>
</dbReference>
<organism evidence="9 10">
    <name type="scientific">Euplotes crassus</name>
    <dbReference type="NCBI Taxonomy" id="5936"/>
    <lineage>
        <taxon>Eukaryota</taxon>
        <taxon>Sar</taxon>
        <taxon>Alveolata</taxon>
        <taxon>Ciliophora</taxon>
        <taxon>Intramacronucleata</taxon>
        <taxon>Spirotrichea</taxon>
        <taxon>Hypotrichia</taxon>
        <taxon>Euplotida</taxon>
        <taxon>Euplotidae</taxon>
        <taxon>Moneuplotes</taxon>
    </lineage>
</organism>
<dbReference type="GO" id="GO:0004674">
    <property type="term" value="F:protein serine/threonine kinase activity"/>
    <property type="evidence" value="ECO:0007669"/>
    <property type="project" value="UniProtKB-EC"/>
</dbReference>
<feature type="domain" description="Protein kinase" evidence="8">
    <location>
        <begin position="60"/>
        <end position="321"/>
    </location>
</feature>
<proteinExistence type="inferred from homology"/>
<comment type="caution">
    <text evidence="9">The sequence shown here is derived from an EMBL/GenBank/DDBJ whole genome shotgun (WGS) entry which is preliminary data.</text>
</comment>
<evidence type="ECO:0000256" key="2">
    <source>
        <dbReference type="ARBA" id="ARBA00012513"/>
    </source>
</evidence>
<dbReference type="InterPro" id="IPR017441">
    <property type="entry name" value="Protein_kinase_ATP_BS"/>
</dbReference>
<sequence>MFMKTKRFKVRAIEEGEEYIDLSQNQQNFKNHKTLIKPINIQKLATQSKISDGDISLQDFEVIKEIGSGTFGTVYKVKFISSTKLLEQSSNNFYALKKISLKHKPKEMVREFFMLKNINHDNIIKCYTSFIEADFLYIVMEYAEGGDLLTLIQKQKEARKFFSEKVLWQYAWELCLGLLHMHANDIIHRDIKTLNIFIKDGVLKIGDLGESRSLSEADYLSGKTVGTPMFLAPELIKHHNYDHRVDIWALGCVMYHLAALEVPYFSEDLETLLKNIKYKSPKPLLGCYSAKLKEFIMKLLEKKISDRPFVAELFSLFPACFRFGNLTDISNFKKLGELGDASIKKSIIDRGLQEIGNEFIAFKNRQIMKKINFTSTLNRRKQQVKSNLANVLKKTQVGRRDGKLVLKDTLINKPKVVLDDDESLSRDSDSNIKAALDKKRKICLPMDKRNQSTKTINIARRKNSLKICTQESYKAIDFRQKSQIFIKNASKQSEERETPKSELPNLKRFEKLKKESNSALAIHHKDSQPNLEVPIFNNYQYMRRSYEHHGEIEKRSRMLPKLNNIENQWSTSNTKTTTNDASEKGIYATFRSLNNFALKPSKGHRKSMETPISEYISQEQYYPRSGVNSQVNLHAKTNRFNHPQMIRPRKKKSSKKFNIHMI</sequence>
<name>A0AAD2D6D4_EUPCR</name>
<evidence type="ECO:0000256" key="7">
    <source>
        <dbReference type="PROSITE-ProRule" id="PRU10141"/>
    </source>
</evidence>
<evidence type="ECO:0000256" key="6">
    <source>
        <dbReference type="ARBA" id="ARBA00022840"/>
    </source>
</evidence>
<dbReference type="InterPro" id="IPR011009">
    <property type="entry name" value="Kinase-like_dom_sf"/>
</dbReference>
<dbReference type="AlphaFoldDB" id="A0AAD2D6D4"/>
<dbReference type="SMART" id="SM00220">
    <property type="entry name" value="S_TKc"/>
    <property type="match status" value="1"/>
</dbReference>
<comment type="similarity">
    <text evidence="1">Belongs to the protein kinase superfamily. NEK Ser/Thr protein kinase family. NIMA subfamily.</text>
</comment>
<keyword evidence="10" id="KW-1185">Reference proteome</keyword>
<evidence type="ECO:0000256" key="1">
    <source>
        <dbReference type="ARBA" id="ARBA00010886"/>
    </source>
</evidence>
<dbReference type="EC" id="2.7.11.1" evidence="2"/>
<dbReference type="Pfam" id="PF00069">
    <property type="entry name" value="Pkinase"/>
    <property type="match status" value="1"/>
</dbReference>
<evidence type="ECO:0000256" key="5">
    <source>
        <dbReference type="ARBA" id="ARBA00022777"/>
    </source>
</evidence>
<accession>A0AAD2D6D4</accession>
<evidence type="ECO:0000256" key="3">
    <source>
        <dbReference type="ARBA" id="ARBA00022679"/>
    </source>
</evidence>
<dbReference type="PROSITE" id="PS50011">
    <property type="entry name" value="PROTEIN_KINASE_DOM"/>
    <property type="match status" value="1"/>
</dbReference>
<reference evidence="9" key="1">
    <citation type="submission" date="2023-07" db="EMBL/GenBank/DDBJ databases">
        <authorList>
            <consortium name="AG Swart"/>
            <person name="Singh M."/>
            <person name="Singh A."/>
            <person name="Seah K."/>
            <person name="Emmerich C."/>
        </authorList>
    </citation>
    <scope>NUCLEOTIDE SEQUENCE</scope>
    <source>
        <strain evidence="9">DP1</strain>
    </source>
</reference>
<keyword evidence="6 7" id="KW-0067">ATP-binding</keyword>
<keyword evidence="5" id="KW-0418">Kinase</keyword>
<dbReference type="PANTHER" id="PTHR43671">
    <property type="entry name" value="SERINE/THREONINE-PROTEIN KINASE NEK"/>
    <property type="match status" value="1"/>
</dbReference>
<dbReference type="SUPFAM" id="SSF56112">
    <property type="entry name" value="Protein kinase-like (PK-like)"/>
    <property type="match status" value="1"/>
</dbReference>
<dbReference type="PROSITE" id="PS00108">
    <property type="entry name" value="PROTEIN_KINASE_ST"/>
    <property type="match status" value="1"/>
</dbReference>
<dbReference type="PANTHER" id="PTHR43671:SF13">
    <property type="entry name" value="SERINE_THREONINE-PROTEIN KINASE NEK2"/>
    <property type="match status" value="1"/>
</dbReference>
<dbReference type="PROSITE" id="PS00107">
    <property type="entry name" value="PROTEIN_KINASE_ATP"/>
    <property type="match status" value="1"/>
</dbReference>